<keyword evidence="1" id="KW-1133">Transmembrane helix</keyword>
<protein>
    <submittedName>
        <fullName evidence="3">Caspase domain-containing protein</fullName>
    </submittedName>
</protein>
<dbReference type="Pfam" id="PF00656">
    <property type="entry name" value="Peptidase_C14"/>
    <property type="match status" value="1"/>
</dbReference>
<feature type="domain" description="Peptidase C14 caspase" evidence="2">
    <location>
        <begin position="12"/>
        <end position="253"/>
    </location>
</feature>
<gene>
    <name evidence="3" type="ORF">ACFQZM_16235</name>
</gene>
<dbReference type="NCBIfam" id="NF047832">
    <property type="entry name" value="caspase_w_EACC1"/>
    <property type="match status" value="1"/>
</dbReference>
<sequence length="545" mass="60179">MRLPDPDRSRLVLIGTTHYADERLPDLPAVERSLADLARVFTDPQKGIVPAGNCTTIVDEGDIRRLGRTLRSSMSQAEDLLLVYYAGHGLVGGKRHELYLALPDSEWDSPEFSALEYEKLRSAILDSPASNKVVILDCCFSGRVLADLMSDSATSVLGQIDVHGTYVLTSAQRDQVALALPGEEHTAFTGRLLNLLETGIEDGGEFLTIESVYQRLRLVMRSEGLPTPEKRATRTAELIALTRNRQLPATEASLPRSPEAVKSHETVEVWDPFRQSRGNAENEYLSFEAHRRLYWINTALSGVLGAGLIIGALLPETALGWRVVLAVVGALVLLFCVGIFGMARRPLRLEIGRQGVQLFARSGTSWLPWAVLDAVTIERIGGAHHVVATLTEAEIFPDFDIFGGGPRFLERTRRLDVCSISVLRAGRHEIARALLSYSGGRFGAGISPRPPIDMSSEHWDDVIATAEAVEQDRLQRPVDRRFSNPEQAAVARDALIRQLRVESGKKETAPHVRPWVWTPRSGGAPLTEHGRETGVELRLSYYTNH</sequence>
<feature type="transmembrane region" description="Helical" evidence="1">
    <location>
        <begin position="320"/>
        <end position="343"/>
    </location>
</feature>
<dbReference type="Proteomes" id="UP001597063">
    <property type="component" value="Unassembled WGS sequence"/>
</dbReference>
<evidence type="ECO:0000313" key="4">
    <source>
        <dbReference type="Proteomes" id="UP001597063"/>
    </source>
</evidence>
<reference evidence="4" key="1">
    <citation type="journal article" date="2019" name="Int. J. Syst. Evol. Microbiol.">
        <title>The Global Catalogue of Microorganisms (GCM) 10K type strain sequencing project: providing services to taxonomists for standard genome sequencing and annotation.</title>
        <authorList>
            <consortium name="The Broad Institute Genomics Platform"/>
            <consortium name="The Broad Institute Genome Sequencing Center for Infectious Disease"/>
            <person name="Wu L."/>
            <person name="Ma J."/>
        </authorList>
    </citation>
    <scope>NUCLEOTIDE SEQUENCE [LARGE SCALE GENOMIC DNA]</scope>
    <source>
        <strain evidence="4">JCM 9371</strain>
    </source>
</reference>
<keyword evidence="1" id="KW-0472">Membrane</keyword>
<proteinExistence type="predicted"/>
<evidence type="ECO:0000313" key="3">
    <source>
        <dbReference type="EMBL" id="MFD0686051.1"/>
    </source>
</evidence>
<dbReference type="SUPFAM" id="SSF52129">
    <property type="entry name" value="Caspase-like"/>
    <property type="match status" value="1"/>
</dbReference>
<accession>A0ABW2XP75</accession>
<dbReference type="InterPro" id="IPR029030">
    <property type="entry name" value="Caspase-like_dom_sf"/>
</dbReference>
<organism evidence="3 4">
    <name type="scientific">Actinomadura fibrosa</name>
    <dbReference type="NCBI Taxonomy" id="111802"/>
    <lineage>
        <taxon>Bacteria</taxon>
        <taxon>Bacillati</taxon>
        <taxon>Actinomycetota</taxon>
        <taxon>Actinomycetes</taxon>
        <taxon>Streptosporangiales</taxon>
        <taxon>Thermomonosporaceae</taxon>
        <taxon>Actinomadura</taxon>
    </lineage>
</organism>
<feature type="transmembrane region" description="Helical" evidence="1">
    <location>
        <begin position="293"/>
        <end position="314"/>
    </location>
</feature>
<dbReference type="Gene3D" id="3.40.50.1460">
    <property type="match status" value="1"/>
</dbReference>
<evidence type="ECO:0000259" key="2">
    <source>
        <dbReference type="Pfam" id="PF00656"/>
    </source>
</evidence>
<name>A0ABW2XP75_9ACTN</name>
<dbReference type="RefSeq" id="WP_131755617.1">
    <property type="nucleotide sequence ID" value="NZ_CAACUY010000007.1"/>
</dbReference>
<evidence type="ECO:0000256" key="1">
    <source>
        <dbReference type="SAM" id="Phobius"/>
    </source>
</evidence>
<dbReference type="InterPro" id="IPR011600">
    <property type="entry name" value="Pept_C14_caspase"/>
</dbReference>
<comment type="caution">
    <text evidence="3">The sequence shown here is derived from an EMBL/GenBank/DDBJ whole genome shotgun (WGS) entry which is preliminary data.</text>
</comment>
<keyword evidence="4" id="KW-1185">Reference proteome</keyword>
<dbReference type="EMBL" id="JBHTGP010000007">
    <property type="protein sequence ID" value="MFD0686051.1"/>
    <property type="molecule type" value="Genomic_DNA"/>
</dbReference>
<keyword evidence="1" id="KW-0812">Transmembrane</keyword>